<dbReference type="SUPFAM" id="SSF53850">
    <property type="entry name" value="Periplasmic binding protein-like II"/>
    <property type="match status" value="1"/>
</dbReference>
<comment type="subcellular location">
    <subcellularLocation>
        <location evidence="1">Periplasm</location>
    </subcellularLocation>
</comment>
<organism evidence="5">
    <name type="scientific">Thermomicrobium roseum</name>
    <dbReference type="NCBI Taxonomy" id="500"/>
    <lineage>
        <taxon>Bacteria</taxon>
        <taxon>Pseudomonadati</taxon>
        <taxon>Thermomicrobiota</taxon>
        <taxon>Thermomicrobia</taxon>
        <taxon>Thermomicrobiales</taxon>
        <taxon>Thermomicrobiaceae</taxon>
        <taxon>Thermomicrobium</taxon>
    </lineage>
</organism>
<comment type="similarity">
    <text evidence="2">Belongs to the bacterial solute-binding protein 1 family.</text>
</comment>
<evidence type="ECO:0000256" key="4">
    <source>
        <dbReference type="SAM" id="SignalP"/>
    </source>
</evidence>
<dbReference type="InterPro" id="IPR050490">
    <property type="entry name" value="Bact_solute-bd_prot1"/>
</dbReference>
<proteinExistence type="inferred from homology"/>
<evidence type="ECO:0000256" key="3">
    <source>
        <dbReference type="SAM" id="MobiDB-lite"/>
    </source>
</evidence>
<evidence type="ECO:0000313" key="5">
    <source>
        <dbReference type="EMBL" id="HEF64176.1"/>
    </source>
</evidence>
<evidence type="ECO:0000256" key="1">
    <source>
        <dbReference type="ARBA" id="ARBA00004418"/>
    </source>
</evidence>
<accession>A0A7C1WZ35</accession>
<dbReference type="InterPro" id="IPR006311">
    <property type="entry name" value="TAT_signal"/>
</dbReference>
<feature type="region of interest" description="Disordered" evidence="3">
    <location>
        <begin position="31"/>
        <end position="72"/>
    </location>
</feature>
<reference evidence="5" key="1">
    <citation type="journal article" date="2020" name="mSystems">
        <title>Genome- and Community-Level Interaction Insights into Carbon Utilization and Element Cycling Functions of Hydrothermarchaeota in Hydrothermal Sediment.</title>
        <authorList>
            <person name="Zhou Z."/>
            <person name="Liu Y."/>
            <person name="Xu W."/>
            <person name="Pan J."/>
            <person name="Luo Z.H."/>
            <person name="Li M."/>
        </authorList>
    </citation>
    <scope>NUCLEOTIDE SEQUENCE [LARGE SCALE GENOMIC DNA]</scope>
    <source>
        <strain evidence="5">SpSt-222</strain>
    </source>
</reference>
<dbReference type="Pfam" id="PF01547">
    <property type="entry name" value="SBP_bac_1"/>
    <property type="match status" value="1"/>
</dbReference>
<dbReference type="GO" id="GO:0042597">
    <property type="term" value="C:periplasmic space"/>
    <property type="evidence" value="ECO:0007669"/>
    <property type="project" value="UniProtKB-SubCell"/>
</dbReference>
<evidence type="ECO:0000256" key="2">
    <source>
        <dbReference type="ARBA" id="ARBA00008520"/>
    </source>
</evidence>
<dbReference type="InterPro" id="IPR006059">
    <property type="entry name" value="SBP"/>
</dbReference>
<dbReference type="PANTHER" id="PTHR43649">
    <property type="entry name" value="ARABINOSE-BINDING PROTEIN-RELATED"/>
    <property type="match status" value="1"/>
</dbReference>
<dbReference type="PROSITE" id="PS51318">
    <property type="entry name" value="TAT"/>
    <property type="match status" value="1"/>
</dbReference>
<protein>
    <submittedName>
        <fullName evidence="5">Carbohydrate ABC transporter substrate-binding protein</fullName>
    </submittedName>
</protein>
<keyword evidence="4" id="KW-0732">Signal</keyword>
<comment type="caution">
    <text evidence="5">The sequence shown here is derived from an EMBL/GenBank/DDBJ whole genome shotgun (WGS) entry which is preliminary data.</text>
</comment>
<dbReference type="PROSITE" id="PS51257">
    <property type="entry name" value="PROKAR_LIPOPROTEIN"/>
    <property type="match status" value="1"/>
</dbReference>
<gene>
    <name evidence="5" type="ORF">ENP47_00965</name>
</gene>
<dbReference type="AlphaFoldDB" id="A0A7C1WZ35"/>
<sequence>MRRFTRRHLLVLLSSTAAAGLLASCAGGQATPTSAPAGGQATPTRAPAASPTAAAQASPTAPSATPTVAATPTRSGPVTLKILQWSHFVPDYDKWFDQWVQEWGAKNNVQVVSDHINYADIPARAAAEVSAQSGHDLFAFGFPPSQYETEVVPLNDLIKELKQEYGDYYPLLERSCYNPKTDVWYSFMDFWAADPILYRKDLFDQVGKTPDTWQDILEAGRQLKQMGNPIGIGFSPEIDTGMAMRTIMWGFGTSIQDANGNVVINKPETLEALEFAKQLFQEAETEEVLAWDAASNNRFLVSGRGALILNAISATRTAEATYPDLAPKIAIAKTAAGPRDRKGSAHWYNCFVIWKFSPNVDVAKQFLKDLVAAYQDAFKASKFYNIPSFPKAVPDWQQQVQNDPNANPPDKYAVLATAPDWTVNVGWPGYMNAAEAEIFDRWIINDMFTKVATGKASPQDALAEAERQIQDIFKKWKDRGLV</sequence>
<dbReference type="EMBL" id="DSJL01000001">
    <property type="protein sequence ID" value="HEF64176.1"/>
    <property type="molecule type" value="Genomic_DNA"/>
</dbReference>
<dbReference type="PANTHER" id="PTHR43649:SF12">
    <property type="entry name" value="DIACETYLCHITOBIOSE BINDING PROTEIN DASA"/>
    <property type="match status" value="1"/>
</dbReference>
<dbReference type="Gene3D" id="3.40.190.10">
    <property type="entry name" value="Periplasmic binding protein-like II"/>
    <property type="match status" value="1"/>
</dbReference>
<name>A0A7C1WZ35_THERO</name>
<feature type="chain" id="PRO_5044203531" evidence="4">
    <location>
        <begin position="20"/>
        <end position="482"/>
    </location>
</feature>
<feature type="signal peptide" evidence="4">
    <location>
        <begin position="1"/>
        <end position="19"/>
    </location>
</feature>
<feature type="compositionally biased region" description="Low complexity" evidence="3">
    <location>
        <begin position="41"/>
        <end position="72"/>
    </location>
</feature>